<dbReference type="GO" id="GO:0006083">
    <property type="term" value="P:acetate metabolic process"/>
    <property type="evidence" value="ECO:0007669"/>
    <property type="project" value="TreeGrafter"/>
</dbReference>
<evidence type="ECO:0000256" key="5">
    <source>
        <dbReference type="ARBA" id="ARBA00022840"/>
    </source>
</evidence>
<dbReference type="EC" id="2.7.2.1" evidence="6"/>
<feature type="binding site" evidence="6">
    <location>
        <position position="15"/>
    </location>
    <ligand>
        <name>ATP</name>
        <dbReference type="ChEBI" id="CHEBI:30616"/>
    </ligand>
</feature>
<dbReference type="GO" id="GO:0006085">
    <property type="term" value="P:acetyl-CoA biosynthetic process"/>
    <property type="evidence" value="ECO:0007669"/>
    <property type="project" value="UniProtKB-UniRule"/>
</dbReference>
<dbReference type="GO" id="GO:0005737">
    <property type="term" value="C:cytoplasm"/>
    <property type="evidence" value="ECO:0007669"/>
    <property type="project" value="UniProtKB-SubCell"/>
</dbReference>
<dbReference type="Pfam" id="PF00871">
    <property type="entry name" value="Acetate_kinase"/>
    <property type="match status" value="1"/>
</dbReference>
<comment type="pathway">
    <text evidence="6">Metabolic intermediate biosynthesis; acetyl-CoA biosynthesis; acetyl-CoA from acetate: step 1/2.</text>
</comment>
<dbReference type="AlphaFoldDB" id="A0A1F5S3T3"/>
<keyword evidence="4 6" id="KW-0418">Kinase</keyword>
<evidence type="ECO:0000313" key="8">
    <source>
        <dbReference type="EMBL" id="OGF21345.1"/>
    </source>
</evidence>
<keyword evidence="6" id="KW-0479">Metal-binding</keyword>
<name>A0A1F5S3T3_9BACT</name>
<evidence type="ECO:0000256" key="4">
    <source>
        <dbReference type="ARBA" id="ARBA00022777"/>
    </source>
</evidence>
<comment type="cofactor">
    <cofactor evidence="6">
        <name>Mg(2+)</name>
        <dbReference type="ChEBI" id="CHEBI:18420"/>
    </cofactor>
    <cofactor evidence="6">
        <name>Mn(2+)</name>
        <dbReference type="ChEBI" id="CHEBI:29035"/>
    </cofactor>
    <text evidence="6">Mg(2+). Can also accept Mn(2+).</text>
</comment>
<comment type="subcellular location">
    <subcellularLocation>
        <location evidence="6">Cytoplasm</location>
    </subcellularLocation>
</comment>
<evidence type="ECO:0000256" key="3">
    <source>
        <dbReference type="ARBA" id="ARBA00022741"/>
    </source>
</evidence>
<comment type="catalytic activity">
    <reaction evidence="6">
        <text>acetate + ATP = acetyl phosphate + ADP</text>
        <dbReference type="Rhea" id="RHEA:11352"/>
        <dbReference type="ChEBI" id="CHEBI:22191"/>
        <dbReference type="ChEBI" id="CHEBI:30089"/>
        <dbReference type="ChEBI" id="CHEBI:30616"/>
        <dbReference type="ChEBI" id="CHEBI:456216"/>
        <dbReference type="EC" id="2.7.2.1"/>
    </reaction>
</comment>
<dbReference type="CDD" id="cd24010">
    <property type="entry name" value="ASKHA_NBD_AcK_PK"/>
    <property type="match status" value="1"/>
</dbReference>
<feature type="binding site" evidence="6">
    <location>
        <position position="94"/>
    </location>
    <ligand>
        <name>substrate</name>
    </ligand>
</feature>
<gene>
    <name evidence="6" type="primary">ackA</name>
    <name evidence="8" type="ORF">A2257_00680</name>
</gene>
<reference evidence="8 9" key="1">
    <citation type="journal article" date="2016" name="Nat. Commun.">
        <title>Thousands of microbial genomes shed light on interconnected biogeochemical processes in an aquifer system.</title>
        <authorList>
            <person name="Anantharaman K."/>
            <person name="Brown C.T."/>
            <person name="Hug L.A."/>
            <person name="Sharon I."/>
            <person name="Castelle C.J."/>
            <person name="Probst A.J."/>
            <person name="Thomas B.C."/>
            <person name="Singh A."/>
            <person name="Wilkins M.J."/>
            <person name="Karaoz U."/>
            <person name="Brodie E.L."/>
            <person name="Williams K.H."/>
            <person name="Hubbard S.S."/>
            <person name="Banfield J.F."/>
        </authorList>
    </citation>
    <scope>NUCLEOTIDE SEQUENCE [LARGE SCALE GENOMIC DNA]</scope>
</reference>
<dbReference type="Gene3D" id="3.30.420.40">
    <property type="match status" value="2"/>
</dbReference>
<dbReference type="HAMAP" id="MF_00020">
    <property type="entry name" value="Acetate_kinase"/>
    <property type="match status" value="1"/>
</dbReference>
<dbReference type="InterPro" id="IPR023865">
    <property type="entry name" value="Aliphatic_acid_kinase_CS"/>
</dbReference>
<dbReference type="GO" id="GO:0000287">
    <property type="term" value="F:magnesium ion binding"/>
    <property type="evidence" value="ECO:0007669"/>
    <property type="project" value="UniProtKB-UniRule"/>
</dbReference>
<comment type="subunit">
    <text evidence="6">Homodimer.</text>
</comment>
<evidence type="ECO:0000256" key="6">
    <source>
        <dbReference type="HAMAP-Rule" id="MF_00020"/>
    </source>
</evidence>
<comment type="caution">
    <text evidence="6">Lacks conserved residue(s) required for the propagation of feature annotation.</text>
</comment>
<comment type="similarity">
    <text evidence="1 6 7">Belongs to the acetokinase family.</text>
</comment>
<feature type="site" description="Transition state stabilizer" evidence="6">
    <location>
        <position position="183"/>
    </location>
</feature>
<keyword evidence="6" id="KW-0460">Magnesium</keyword>
<dbReference type="GO" id="GO:0008776">
    <property type="term" value="F:acetate kinase activity"/>
    <property type="evidence" value="ECO:0007669"/>
    <property type="project" value="UniProtKB-UniRule"/>
</dbReference>
<dbReference type="PANTHER" id="PTHR21060">
    <property type="entry name" value="ACETATE KINASE"/>
    <property type="match status" value="1"/>
</dbReference>
<dbReference type="InterPro" id="IPR043129">
    <property type="entry name" value="ATPase_NBD"/>
</dbReference>
<evidence type="ECO:0000256" key="1">
    <source>
        <dbReference type="ARBA" id="ARBA00008748"/>
    </source>
</evidence>
<dbReference type="InterPro" id="IPR000890">
    <property type="entry name" value="Aliphatic_acid_kin_short-chain"/>
</dbReference>
<sequence>MQYILVINSGSATLKFKVFYSENLKEICSGIVERIGLEKSFIEINNKGIKAKRYDDIKNHNEAIQVVLAELEDILSLKKENKILEEALVAVGHRVVHGGEEFIEPTIVTPTVLKKLEKYNKLAPLHNPANMAGIAAIQNLLPKVKNIAVFDTAFYKTIPDYAFIYPLPYELYAKEGIRRYGFHGISHSYVAEETALKLKKSLNKLNVITCHLGSGCSITAIKNGKAIDTSMGFTPLPGLMMSTRCGDIDPSIIFFLMQELNMKPEEVNKMLNSKSGLLGVSGLADMREILQLSGYKVEGFIGGEKASPEKKKLAALALQMFVYRAQKYIGAYLGILGKVDAVVFTGGIGERSSIVRNLIIKGIKTGDKLKVLAILTNEELAIAKEAKKMLN</sequence>
<dbReference type="SUPFAM" id="SSF53067">
    <property type="entry name" value="Actin-like ATPase domain"/>
    <property type="match status" value="2"/>
</dbReference>
<proteinExistence type="inferred from homology"/>
<feature type="binding site" evidence="6">
    <location>
        <begin position="285"/>
        <end position="287"/>
    </location>
    <ligand>
        <name>ATP</name>
        <dbReference type="ChEBI" id="CHEBI:30616"/>
    </ligand>
</feature>
<dbReference type="EMBL" id="MFGA01000008">
    <property type="protein sequence ID" value="OGF21345.1"/>
    <property type="molecule type" value="Genomic_DNA"/>
</dbReference>
<keyword evidence="3 6" id="KW-0547">Nucleotide-binding</keyword>
<protein>
    <recommendedName>
        <fullName evidence="6">Acetate kinase</fullName>
        <ecNumber evidence="6">2.7.2.1</ecNumber>
    </recommendedName>
    <alternativeName>
        <fullName evidence="6">Acetokinase</fullName>
    </alternativeName>
</protein>
<comment type="caution">
    <text evidence="8">The sequence shown here is derived from an EMBL/GenBank/DDBJ whole genome shotgun (WGS) entry which is preliminary data.</text>
</comment>
<evidence type="ECO:0000256" key="7">
    <source>
        <dbReference type="RuleBase" id="RU003835"/>
    </source>
</evidence>
<keyword evidence="2 6" id="KW-0808">Transferase</keyword>
<keyword evidence="6" id="KW-0963">Cytoplasm</keyword>
<feature type="site" description="Transition state stabilizer" evidence="6">
    <location>
        <position position="244"/>
    </location>
</feature>
<comment type="function">
    <text evidence="6">Catalyzes the formation of acetyl phosphate from acetate and ATP. Can also catalyze the reverse reaction.</text>
</comment>
<dbReference type="PIRSF" id="PIRSF000722">
    <property type="entry name" value="Acetate_prop_kin"/>
    <property type="match status" value="1"/>
</dbReference>
<feature type="binding site" evidence="6">
    <location>
        <begin position="211"/>
        <end position="215"/>
    </location>
    <ligand>
        <name>ATP</name>
        <dbReference type="ChEBI" id="CHEBI:30616"/>
    </ligand>
</feature>
<keyword evidence="5 6" id="KW-0067">ATP-binding</keyword>
<dbReference type="PROSITE" id="PS01076">
    <property type="entry name" value="ACETATE_KINASE_2"/>
    <property type="match status" value="1"/>
</dbReference>
<dbReference type="PRINTS" id="PR00471">
    <property type="entry name" value="ACETATEKNASE"/>
</dbReference>
<dbReference type="GO" id="GO:0005524">
    <property type="term" value="F:ATP binding"/>
    <property type="evidence" value="ECO:0007669"/>
    <property type="project" value="UniProtKB-KW"/>
</dbReference>
<dbReference type="Proteomes" id="UP000177407">
    <property type="component" value="Unassembled WGS sequence"/>
</dbReference>
<dbReference type="InterPro" id="IPR004372">
    <property type="entry name" value="Ac/propionate_kinase"/>
</dbReference>
<dbReference type="NCBIfam" id="TIGR00016">
    <property type="entry name" value="ackA"/>
    <property type="match status" value="1"/>
</dbReference>
<dbReference type="UniPathway" id="UPA00340">
    <property type="reaction ID" value="UER00458"/>
</dbReference>
<evidence type="ECO:0000256" key="2">
    <source>
        <dbReference type="ARBA" id="ARBA00022679"/>
    </source>
</evidence>
<feature type="binding site" evidence="6">
    <location>
        <position position="378"/>
    </location>
    <ligand>
        <name>Mg(2+)</name>
        <dbReference type="ChEBI" id="CHEBI:18420"/>
    </ligand>
</feature>
<dbReference type="PANTHER" id="PTHR21060:SF15">
    <property type="entry name" value="ACETATE KINASE-RELATED"/>
    <property type="match status" value="1"/>
</dbReference>
<organism evidence="8 9">
    <name type="scientific">Candidatus Falkowbacteria bacterium RIFOXYA2_FULL_38_12</name>
    <dbReference type="NCBI Taxonomy" id="1797993"/>
    <lineage>
        <taxon>Bacteria</taxon>
        <taxon>Candidatus Falkowiibacteriota</taxon>
    </lineage>
</organism>
<evidence type="ECO:0000313" key="9">
    <source>
        <dbReference type="Proteomes" id="UP000177407"/>
    </source>
</evidence>
<feature type="active site" description="Proton donor/acceptor" evidence="6">
    <location>
        <position position="151"/>
    </location>
</feature>
<feature type="binding site" evidence="6">
    <location>
        <position position="8"/>
    </location>
    <ligand>
        <name>Mg(2+)</name>
        <dbReference type="ChEBI" id="CHEBI:18420"/>
    </ligand>
</feature>
<accession>A0A1F5S3T3</accession>